<dbReference type="AlphaFoldDB" id="A0A9D1JXM8"/>
<dbReference type="EMBL" id="DVJI01000012">
    <property type="protein sequence ID" value="HIS71096.1"/>
    <property type="molecule type" value="Genomic_DNA"/>
</dbReference>
<name>A0A9D1JXM8_9PROT</name>
<organism evidence="1 2">
    <name type="scientific">Candidatus Enterousia intestinigallinarum</name>
    <dbReference type="NCBI Taxonomy" id="2840790"/>
    <lineage>
        <taxon>Bacteria</taxon>
        <taxon>Pseudomonadati</taxon>
        <taxon>Pseudomonadota</taxon>
        <taxon>Alphaproteobacteria</taxon>
        <taxon>Candidatus Enterousia</taxon>
    </lineage>
</organism>
<sequence length="145" mass="15453">MRYYDTTGIFSCSRCETGYELTQQRATVPNCSNEILFNVCRKSCDGTCSDCTTSAWTAGNTGYQKRTYASCNTATCVCTKRTQYRCAAGYYGTSSNGTSGCSRCPSNGSSTAGATAITSCYLPSGTTGSDSTGSYTYTSNCYYSN</sequence>
<protein>
    <submittedName>
        <fullName evidence="1">Uncharacterized protein</fullName>
    </submittedName>
</protein>
<evidence type="ECO:0000313" key="1">
    <source>
        <dbReference type="EMBL" id="HIS71096.1"/>
    </source>
</evidence>
<reference evidence="1" key="2">
    <citation type="journal article" date="2021" name="PeerJ">
        <title>Extensive microbial diversity within the chicken gut microbiome revealed by metagenomics and culture.</title>
        <authorList>
            <person name="Gilroy R."/>
            <person name="Ravi A."/>
            <person name="Getino M."/>
            <person name="Pursley I."/>
            <person name="Horton D.L."/>
            <person name="Alikhan N.F."/>
            <person name="Baker D."/>
            <person name="Gharbi K."/>
            <person name="Hall N."/>
            <person name="Watson M."/>
            <person name="Adriaenssens E.M."/>
            <person name="Foster-Nyarko E."/>
            <person name="Jarju S."/>
            <person name="Secka A."/>
            <person name="Antonio M."/>
            <person name="Oren A."/>
            <person name="Chaudhuri R.R."/>
            <person name="La Ragione R."/>
            <person name="Hildebrand F."/>
            <person name="Pallen M.J."/>
        </authorList>
    </citation>
    <scope>NUCLEOTIDE SEQUENCE</scope>
    <source>
        <strain evidence="1">ChiGjej3B3-5194</strain>
    </source>
</reference>
<accession>A0A9D1JXM8</accession>
<gene>
    <name evidence="1" type="ORF">IAD02_03895</name>
</gene>
<comment type="caution">
    <text evidence="1">The sequence shown here is derived from an EMBL/GenBank/DDBJ whole genome shotgun (WGS) entry which is preliminary data.</text>
</comment>
<reference evidence="1" key="1">
    <citation type="submission" date="2020-10" db="EMBL/GenBank/DDBJ databases">
        <authorList>
            <person name="Gilroy R."/>
        </authorList>
    </citation>
    <scope>NUCLEOTIDE SEQUENCE</scope>
    <source>
        <strain evidence="1">ChiGjej3B3-5194</strain>
    </source>
</reference>
<proteinExistence type="predicted"/>
<evidence type="ECO:0000313" key="2">
    <source>
        <dbReference type="Proteomes" id="UP000886742"/>
    </source>
</evidence>
<dbReference type="Proteomes" id="UP000886742">
    <property type="component" value="Unassembled WGS sequence"/>
</dbReference>